<protein>
    <submittedName>
        <fullName evidence="8">YihY/virulence factor BrkB family protein</fullName>
    </submittedName>
</protein>
<proteinExistence type="predicted"/>
<feature type="transmembrane region" description="Helical" evidence="7">
    <location>
        <begin position="192"/>
        <end position="215"/>
    </location>
</feature>
<dbReference type="InterPro" id="IPR017039">
    <property type="entry name" value="Virul_fac_BrkB"/>
</dbReference>
<keyword evidence="9" id="KW-1185">Reference proteome</keyword>
<reference evidence="8 9" key="1">
    <citation type="submission" date="2024-03" db="EMBL/GenBank/DDBJ databases">
        <title>Draft genome sequence of Pseudonocardia sp. DW16-2.</title>
        <authorList>
            <person name="Duangmal K."/>
        </authorList>
    </citation>
    <scope>NUCLEOTIDE SEQUENCE [LARGE SCALE GENOMIC DNA]</scope>
    <source>
        <strain evidence="8 9">DW16-2</strain>
    </source>
</reference>
<feature type="transmembrane region" description="Helical" evidence="7">
    <location>
        <begin position="255"/>
        <end position="274"/>
    </location>
</feature>
<comment type="subcellular location">
    <subcellularLocation>
        <location evidence="1">Cell membrane</location>
        <topology evidence="1">Multi-pass membrane protein</topology>
    </subcellularLocation>
</comment>
<keyword evidence="5 7" id="KW-0472">Membrane</keyword>
<comment type="caution">
    <text evidence="8">The sequence shown here is derived from an EMBL/GenBank/DDBJ whole genome shotgun (WGS) entry which is preliminary data.</text>
</comment>
<feature type="transmembrane region" description="Helical" evidence="7">
    <location>
        <begin position="227"/>
        <end position="249"/>
    </location>
</feature>
<accession>A0ABU8T193</accession>
<keyword evidence="2" id="KW-1003">Cell membrane</keyword>
<evidence type="ECO:0000313" key="8">
    <source>
        <dbReference type="EMBL" id="MEJ8277720.1"/>
    </source>
</evidence>
<evidence type="ECO:0000256" key="4">
    <source>
        <dbReference type="ARBA" id="ARBA00022989"/>
    </source>
</evidence>
<keyword evidence="4 7" id="KW-1133">Transmembrane helix</keyword>
<evidence type="ECO:0000256" key="6">
    <source>
        <dbReference type="SAM" id="MobiDB-lite"/>
    </source>
</evidence>
<dbReference type="Pfam" id="PF03631">
    <property type="entry name" value="Virul_fac_BrkB"/>
    <property type="match status" value="1"/>
</dbReference>
<dbReference type="RefSeq" id="WP_340285834.1">
    <property type="nucleotide sequence ID" value="NZ_JBBJUP010000001.1"/>
</dbReference>
<evidence type="ECO:0000313" key="9">
    <source>
        <dbReference type="Proteomes" id="UP001364211"/>
    </source>
</evidence>
<feature type="transmembrane region" description="Helical" evidence="7">
    <location>
        <begin position="44"/>
        <end position="69"/>
    </location>
</feature>
<organism evidence="8 9">
    <name type="scientific">Pseudonocardia spirodelae</name>
    <dbReference type="NCBI Taxonomy" id="3133431"/>
    <lineage>
        <taxon>Bacteria</taxon>
        <taxon>Bacillati</taxon>
        <taxon>Actinomycetota</taxon>
        <taxon>Actinomycetes</taxon>
        <taxon>Pseudonocardiales</taxon>
        <taxon>Pseudonocardiaceae</taxon>
        <taxon>Pseudonocardia</taxon>
    </lineage>
</organism>
<sequence length="316" mass="33058">MRAQIRSGVARLRRLPQDVPRIGRARRAVERYRLARGNHLSAAVAFYTVVASVPLVMIVLAGLGVLLFWRSPTRDDLAAAVASTLPSGLTTAIAPVLEAAALRAGSLVGIGALGVLWASTTWTAYLREALSALYRLPPERIASPRRFLWDCGALLVLGLAVLGSLLVTVAVTGLAGLTLDLLGIRDALGGRIALRVVGLGVVLALDWAVLCFVLARLPRRPVALRRVRGPAAVGAVALELLKLGVAVAVRAFSDTAGGAVFGAGLATLFFLFALSRLILILTAWIATVPSGPATPPARGDAASEPDVVEDGAQRLR</sequence>
<gene>
    <name evidence="8" type="ORF">WJX68_02145</name>
</gene>
<dbReference type="PANTHER" id="PTHR30213">
    <property type="entry name" value="INNER MEMBRANE PROTEIN YHJD"/>
    <property type="match status" value="1"/>
</dbReference>
<feature type="transmembrane region" description="Helical" evidence="7">
    <location>
        <begin position="147"/>
        <end position="172"/>
    </location>
</feature>
<feature type="region of interest" description="Disordered" evidence="6">
    <location>
        <begin position="294"/>
        <end position="316"/>
    </location>
</feature>
<dbReference type="Proteomes" id="UP001364211">
    <property type="component" value="Unassembled WGS sequence"/>
</dbReference>
<evidence type="ECO:0000256" key="5">
    <source>
        <dbReference type="ARBA" id="ARBA00023136"/>
    </source>
</evidence>
<dbReference type="EMBL" id="JBBJUP010000001">
    <property type="protein sequence ID" value="MEJ8277720.1"/>
    <property type="molecule type" value="Genomic_DNA"/>
</dbReference>
<keyword evidence="3 7" id="KW-0812">Transmembrane</keyword>
<feature type="transmembrane region" description="Helical" evidence="7">
    <location>
        <begin position="103"/>
        <end position="126"/>
    </location>
</feature>
<evidence type="ECO:0000256" key="3">
    <source>
        <dbReference type="ARBA" id="ARBA00022692"/>
    </source>
</evidence>
<evidence type="ECO:0000256" key="7">
    <source>
        <dbReference type="SAM" id="Phobius"/>
    </source>
</evidence>
<name>A0ABU8T193_9PSEU</name>
<evidence type="ECO:0000256" key="2">
    <source>
        <dbReference type="ARBA" id="ARBA00022475"/>
    </source>
</evidence>
<dbReference type="PANTHER" id="PTHR30213:SF1">
    <property type="entry name" value="INNER MEMBRANE PROTEIN YHJD"/>
    <property type="match status" value="1"/>
</dbReference>
<evidence type="ECO:0000256" key="1">
    <source>
        <dbReference type="ARBA" id="ARBA00004651"/>
    </source>
</evidence>